<protein>
    <submittedName>
        <fullName evidence="2">Uncharacterized protein</fullName>
    </submittedName>
</protein>
<gene>
    <name evidence="2" type="ORF">EVAR_7704_1</name>
</gene>
<keyword evidence="1" id="KW-0472">Membrane</keyword>
<evidence type="ECO:0000313" key="2">
    <source>
        <dbReference type="EMBL" id="GBP14285.1"/>
    </source>
</evidence>
<organism evidence="2 3">
    <name type="scientific">Eumeta variegata</name>
    <name type="common">Bagworm moth</name>
    <name type="synonym">Eumeta japonica</name>
    <dbReference type="NCBI Taxonomy" id="151549"/>
    <lineage>
        <taxon>Eukaryota</taxon>
        <taxon>Metazoa</taxon>
        <taxon>Ecdysozoa</taxon>
        <taxon>Arthropoda</taxon>
        <taxon>Hexapoda</taxon>
        <taxon>Insecta</taxon>
        <taxon>Pterygota</taxon>
        <taxon>Neoptera</taxon>
        <taxon>Endopterygota</taxon>
        <taxon>Lepidoptera</taxon>
        <taxon>Glossata</taxon>
        <taxon>Ditrysia</taxon>
        <taxon>Tineoidea</taxon>
        <taxon>Psychidae</taxon>
        <taxon>Oiketicinae</taxon>
        <taxon>Eumeta</taxon>
    </lineage>
</organism>
<dbReference type="Proteomes" id="UP000299102">
    <property type="component" value="Unassembled WGS sequence"/>
</dbReference>
<comment type="caution">
    <text evidence="2">The sequence shown here is derived from an EMBL/GenBank/DDBJ whole genome shotgun (WGS) entry which is preliminary data.</text>
</comment>
<sequence length="173" mass="19782">MVRFDRNRFALRSHAMIVKENRNVFISIPACADAAPRWPPVAGPVRDPNIIYEDVTSNKITTESTDIIRRHSVINNDRDLNRFPRNFFTTRTPSRGFVKSVLVILDVCCVTVFHVVMSMTRESVVFSVLVQRRWFAAWCEAPPSPARHAALAESQPRALAIARRCHLVTPRDR</sequence>
<reference evidence="2 3" key="1">
    <citation type="journal article" date="2019" name="Commun. Biol.">
        <title>The bagworm genome reveals a unique fibroin gene that provides high tensile strength.</title>
        <authorList>
            <person name="Kono N."/>
            <person name="Nakamura H."/>
            <person name="Ohtoshi R."/>
            <person name="Tomita M."/>
            <person name="Numata K."/>
            <person name="Arakawa K."/>
        </authorList>
    </citation>
    <scope>NUCLEOTIDE SEQUENCE [LARGE SCALE GENOMIC DNA]</scope>
</reference>
<accession>A0A4C1TJI3</accession>
<feature type="transmembrane region" description="Helical" evidence="1">
    <location>
        <begin position="97"/>
        <end position="117"/>
    </location>
</feature>
<keyword evidence="1" id="KW-0812">Transmembrane</keyword>
<dbReference type="AlphaFoldDB" id="A0A4C1TJI3"/>
<dbReference type="EMBL" id="BGZK01000062">
    <property type="protein sequence ID" value="GBP14285.1"/>
    <property type="molecule type" value="Genomic_DNA"/>
</dbReference>
<keyword evidence="1" id="KW-1133">Transmembrane helix</keyword>
<evidence type="ECO:0000313" key="3">
    <source>
        <dbReference type="Proteomes" id="UP000299102"/>
    </source>
</evidence>
<name>A0A4C1TJI3_EUMVA</name>
<keyword evidence="3" id="KW-1185">Reference proteome</keyword>
<evidence type="ECO:0000256" key="1">
    <source>
        <dbReference type="SAM" id="Phobius"/>
    </source>
</evidence>
<proteinExistence type="predicted"/>